<organism evidence="2 3">
    <name type="scientific">Dendrobium thyrsiflorum</name>
    <name type="common">Pinecone-like raceme dendrobium</name>
    <name type="synonym">Orchid</name>
    <dbReference type="NCBI Taxonomy" id="117978"/>
    <lineage>
        <taxon>Eukaryota</taxon>
        <taxon>Viridiplantae</taxon>
        <taxon>Streptophyta</taxon>
        <taxon>Embryophyta</taxon>
        <taxon>Tracheophyta</taxon>
        <taxon>Spermatophyta</taxon>
        <taxon>Magnoliopsida</taxon>
        <taxon>Liliopsida</taxon>
        <taxon>Asparagales</taxon>
        <taxon>Orchidaceae</taxon>
        <taxon>Epidendroideae</taxon>
        <taxon>Malaxideae</taxon>
        <taxon>Dendrobiinae</taxon>
        <taxon>Dendrobium</taxon>
    </lineage>
</organism>
<feature type="compositionally biased region" description="Pro residues" evidence="1">
    <location>
        <begin position="387"/>
        <end position="398"/>
    </location>
</feature>
<comment type="caution">
    <text evidence="2">The sequence shown here is derived from an EMBL/GenBank/DDBJ whole genome shotgun (WGS) entry which is preliminary data.</text>
</comment>
<evidence type="ECO:0000313" key="2">
    <source>
        <dbReference type="EMBL" id="KAL0918899.1"/>
    </source>
</evidence>
<sequence>MDPSDILDQALALCELKQKRCGWLEGLRKRCQRRRRKFGSELVSGRRRPGFVDWRANGFLELSLIGEVKAMSQETDVEESLVAIEALPRIYGKRHESSGISGILRQDEVFRTSAGFVGFGRAEVETWFKQFAYSHMVVVESLALELLSGHAWVRCVLGHSLFAVFKFGQADTELFSFTVFEFGQASIESSHSLFRFGQVDIELFSFAIFEFGQANVEFPFSGWVPDRVNVKLPLPLLFTHCFDLVRQIVGLSFLLLTHCFNLVRWVLSLPHSLFRSGQVYFCISVALAAASLDLSWFCARKRAECPFLSQSSSVRRRLEPRLLDSLNLRLLSLVRLIRPNQRKTESPLQLRLSRFREPQARPSAPIPLSLSRPSRCQEPRRRTSRNIPPPSTPEPRPTSFPICLCSSQTRTAAPPVPLLPSTPVKRSRSSPCLLLCRTGQMLKPARFHLQGKKTNRPGSPLPVSRIVQVPSLFARQETPACRLSVPPTPSPDTPSQALAEPPAILLLQGQKRFYN</sequence>
<reference evidence="2 3" key="1">
    <citation type="journal article" date="2024" name="Plant Biotechnol. J.">
        <title>Dendrobium thyrsiflorum genome and its molecular insights into genes involved in important horticultural traits.</title>
        <authorList>
            <person name="Chen B."/>
            <person name="Wang J.Y."/>
            <person name="Zheng P.J."/>
            <person name="Li K.L."/>
            <person name="Liang Y.M."/>
            <person name="Chen X.F."/>
            <person name="Zhang C."/>
            <person name="Zhao X."/>
            <person name="He X."/>
            <person name="Zhang G.Q."/>
            <person name="Liu Z.J."/>
            <person name="Xu Q."/>
        </authorList>
    </citation>
    <scope>NUCLEOTIDE SEQUENCE [LARGE SCALE GENOMIC DNA]</scope>
    <source>
        <strain evidence="2">GZMU011</strain>
    </source>
</reference>
<evidence type="ECO:0000313" key="3">
    <source>
        <dbReference type="Proteomes" id="UP001552299"/>
    </source>
</evidence>
<gene>
    <name evidence="2" type="ORF">M5K25_010946</name>
</gene>
<protein>
    <submittedName>
        <fullName evidence="2">Uncharacterized protein</fullName>
    </submittedName>
</protein>
<feature type="region of interest" description="Disordered" evidence="1">
    <location>
        <begin position="348"/>
        <end position="400"/>
    </location>
</feature>
<feature type="region of interest" description="Disordered" evidence="1">
    <location>
        <begin position="481"/>
        <end position="501"/>
    </location>
</feature>
<keyword evidence="3" id="KW-1185">Reference proteome</keyword>
<name>A0ABD0V1L4_DENTH</name>
<dbReference type="AlphaFoldDB" id="A0ABD0V1L4"/>
<dbReference type="Proteomes" id="UP001552299">
    <property type="component" value="Unassembled WGS sequence"/>
</dbReference>
<proteinExistence type="predicted"/>
<evidence type="ECO:0000256" key="1">
    <source>
        <dbReference type="SAM" id="MobiDB-lite"/>
    </source>
</evidence>
<accession>A0ABD0V1L4</accession>
<dbReference type="EMBL" id="JANQDX010000009">
    <property type="protein sequence ID" value="KAL0918899.1"/>
    <property type="molecule type" value="Genomic_DNA"/>
</dbReference>